<protein>
    <submittedName>
        <fullName evidence="3">H+transporting two-sector ATPase C (AC39) subunit</fullName>
    </submittedName>
</protein>
<dbReference type="Proteomes" id="UP000265643">
    <property type="component" value="Unassembled WGS sequence"/>
</dbReference>
<dbReference type="PANTHER" id="PTHR38682">
    <property type="entry name" value="V-TYPE ATP SYNTHASE SUBUNIT C"/>
    <property type="match status" value="1"/>
</dbReference>
<dbReference type="PANTHER" id="PTHR38682:SF1">
    <property type="entry name" value="V-TYPE ATP SYNTHASE SUBUNIT C"/>
    <property type="match status" value="1"/>
</dbReference>
<evidence type="ECO:0000256" key="2">
    <source>
        <dbReference type="ARBA" id="ARBA00023065"/>
    </source>
</evidence>
<organism evidence="3 4">
    <name type="scientific">Mediterraneibacter butyricigenes</name>
    <dbReference type="NCBI Taxonomy" id="2316025"/>
    <lineage>
        <taxon>Bacteria</taxon>
        <taxon>Bacillati</taxon>
        <taxon>Bacillota</taxon>
        <taxon>Clostridia</taxon>
        <taxon>Lachnospirales</taxon>
        <taxon>Lachnospiraceae</taxon>
        <taxon>Mediterraneibacter</taxon>
    </lineage>
</organism>
<accession>A0A391P8K5</accession>
<dbReference type="InterPro" id="IPR002843">
    <property type="entry name" value="ATPase_V0-cplx_csu/dsu"/>
</dbReference>
<dbReference type="SUPFAM" id="SSF103486">
    <property type="entry name" value="V-type ATP synthase subunit C"/>
    <property type="match status" value="1"/>
</dbReference>
<dbReference type="RefSeq" id="WP_117889433.1">
    <property type="nucleotide sequence ID" value="NZ_BHGK01000001.1"/>
</dbReference>
<dbReference type="InterPro" id="IPR044911">
    <property type="entry name" value="V-type_ATPase_csu/dsu_dom_3"/>
</dbReference>
<evidence type="ECO:0000313" key="3">
    <source>
        <dbReference type="EMBL" id="GCA67248.1"/>
    </source>
</evidence>
<sequence length="349" mass="41266">MGNLLAYSGIVTKVRAMQAQLLTPAQYEELSALSSVSEIVEYLSRLPSYRDCFREIDERLLHRGDIEKVLTQSLYHDYARLYRFAGPTVRSFISLHMKHLEIDLINYCFRIVSNHTAPSFDLDYKKEFFDHYSKLSVEKLFSSASIPELIENLRGTEYYAPLHLIANQPDSTLFDYDLALELYHFSTVWKARKKVLKKKELELFTRDYGAQIDLLNMQWIYRSKKYYHLTDVETYALLLPIHYKVSSDSIKEMVEAETLEDFLALIQRTPYGRQYDFTQNLSIEQMYSECLYRLYTIDRRRNPYSIATINTYLFLKEEELKRLTTVMECVRYQISPAETMRYVGGKKKL</sequence>
<gene>
    <name evidence="3" type="ORF">KGMB01110_16840</name>
</gene>
<proteinExistence type="predicted"/>
<comment type="caution">
    <text evidence="3">The sequence shown here is derived from an EMBL/GenBank/DDBJ whole genome shotgun (WGS) entry which is preliminary data.</text>
</comment>
<dbReference type="Pfam" id="PF01992">
    <property type="entry name" value="vATP-synt_AC39"/>
    <property type="match status" value="1"/>
</dbReference>
<keyword evidence="1" id="KW-0813">Transport</keyword>
<keyword evidence="4" id="KW-1185">Reference proteome</keyword>
<dbReference type="InterPro" id="IPR036079">
    <property type="entry name" value="ATPase_csu/dsu_sf"/>
</dbReference>
<keyword evidence="2" id="KW-0406">Ion transport</keyword>
<name>A0A391P8K5_9FIRM</name>
<dbReference type="InterPro" id="IPR050873">
    <property type="entry name" value="V-ATPase_V0D/AC39_subunit"/>
</dbReference>
<evidence type="ECO:0000313" key="4">
    <source>
        <dbReference type="Proteomes" id="UP000265643"/>
    </source>
</evidence>
<evidence type="ECO:0000256" key="1">
    <source>
        <dbReference type="ARBA" id="ARBA00022448"/>
    </source>
</evidence>
<reference evidence="4" key="1">
    <citation type="submission" date="2018-09" db="EMBL/GenBank/DDBJ databases">
        <title>Draft Genome Sequence of Mediterraneibacter sp. KCTC 15684.</title>
        <authorList>
            <person name="Kim J.S."/>
            <person name="Han K.I."/>
            <person name="Suh M.K."/>
            <person name="Lee K.C."/>
            <person name="Eom M.K."/>
            <person name="Lee J.H."/>
            <person name="Park S.H."/>
            <person name="Kang S.W."/>
            <person name="Park J.E."/>
            <person name="Oh B.S."/>
            <person name="Yu S.Y."/>
            <person name="Choi S.H."/>
            <person name="Lee D.H."/>
            <person name="Yoon H."/>
            <person name="Kim B."/>
            <person name="Yang S.J."/>
            <person name="Lee J.S."/>
        </authorList>
    </citation>
    <scope>NUCLEOTIDE SEQUENCE [LARGE SCALE GENOMIC DNA]</scope>
    <source>
        <strain evidence="4">KCTC 15684</strain>
    </source>
</reference>
<dbReference type="Gene3D" id="1.10.132.50">
    <property type="entry name" value="ATP synthase (C/AC39) subunit, domain 3"/>
    <property type="match status" value="2"/>
</dbReference>
<dbReference type="AlphaFoldDB" id="A0A391P8K5"/>
<dbReference type="EMBL" id="BHGK01000001">
    <property type="protein sequence ID" value="GCA67248.1"/>
    <property type="molecule type" value="Genomic_DNA"/>
</dbReference>
<dbReference type="GO" id="GO:0046961">
    <property type="term" value="F:proton-transporting ATPase activity, rotational mechanism"/>
    <property type="evidence" value="ECO:0007669"/>
    <property type="project" value="InterPro"/>
</dbReference>